<keyword evidence="1" id="KW-0812">Transmembrane</keyword>
<feature type="transmembrane region" description="Helical" evidence="1">
    <location>
        <begin position="12"/>
        <end position="36"/>
    </location>
</feature>
<reference evidence="2" key="1">
    <citation type="submission" date="2021-01" db="EMBL/GenBank/DDBJ databases">
        <authorList>
            <person name="Kaushik A."/>
        </authorList>
    </citation>
    <scope>NUCLEOTIDE SEQUENCE</scope>
    <source>
        <strain evidence="2">AG3-T5</strain>
    </source>
</reference>
<evidence type="ECO:0000256" key="1">
    <source>
        <dbReference type="SAM" id="Phobius"/>
    </source>
</evidence>
<keyword evidence="1" id="KW-1133">Transmembrane helix</keyword>
<dbReference type="Proteomes" id="UP000663841">
    <property type="component" value="Unassembled WGS sequence"/>
</dbReference>
<keyword evidence="1" id="KW-0472">Membrane</keyword>
<proteinExistence type="predicted"/>
<dbReference type="EMBL" id="CAJMWW010000667">
    <property type="protein sequence ID" value="CAE6482429.1"/>
    <property type="molecule type" value="Genomic_DNA"/>
</dbReference>
<name>A0A8H3CI95_9AGAM</name>
<accession>A0A8H3CI95</accession>
<dbReference type="PROSITE" id="PS51257">
    <property type="entry name" value="PROKAR_LIPOPROTEIN"/>
    <property type="match status" value="1"/>
</dbReference>
<gene>
    <name evidence="2" type="ORF">RDB_LOCUS211636</name>
</gene>
<sequence>MDTSTRRVSYLKLLWGLCLALACSVIISIALAALVLNNATYFVNPLSPSIPGCPILLPSGVWMVYISPVIYEFLVFILTFWKIWKMNKEHNVTPLAQRLARNGTLYFALLLAVVTVVCVGGATDSVDFAFSGSGIAGALSSVVCSRMALSLHVFSQSSRQNCASARSNPEFVVEQNASIPLGCVSLKGGSELEP</sequence>
<dbReference type="AlphaFoldDB" id="A0A8H3CI95"/>
<organism evidence="2 3">
    <name type="scientific">Rhizoctonia solani</name>
    <dbReference type="NCBI Taxonomy" id="456999"/>
    <lineage>
        <taxon>Eukaryota</taxon>
        <taxon>Fungi</taxon>
        <taxon>Dikarya</taxon>
        <taxon>Basidiomycota</taxon>
        <taxon>Agaricomycotina</taxon>
        <taxon>Agaricomycetes</taxon>
        <taxon>Cantharellales</taxon>
        <taxon>Ceratobasidiaceae</taxon>
        <taxon>Rhizoctonia</taxon>
    </lineage>
</organism>
<evidence type="ECO:0000313" key="3">
    <source>
        <dbReference type="Proteomes" id="UP000663841"/>
    </source>
</evidence>
<feature type="transmembrane region" description="Helical" evidence="1">
    <location>
        <begin position="62"/>
        <end position="84"/>
    </location>
</feature>
<feature type="transmembrane region" description="Helical" evidence="1">
    <location>
        <begin position="128"/>
        <end position="149"/>
    </location>
</feature>
<evidence type="ECO:0000313" key="2">
    <source>
        <dbReference type="EMBL" id="CAE6482429.1"/>
    </source>
</evidence>
<feature type="transmembrane region" description="Helical" evidence="1">
    <location>
        <begin position="105"/>
        <end position="122"/>
    </location>
</feature>
<comment type="caution">
    <text evidence="2">The sequence shown here is derived from an EMBL/GenBank/DDBJ whole genome shotgun (WGS) entry which is preliminary data.</text>
</comment>
<protein>
    <submittedName>
        <fullName evidence="2">Uncharacterized protein</fullName>
    </submittedName>
</protein>